<feature type="chain" id="PRO_5040106511" description="Interleukin-2 receptor subunit beta" evidence="17">
    <location>
        <begin position="35"/>
        <end position="547"/>
    </location>
</feature>
<feature type="compositionally biased region" description="Acidic residues" evidence="15">
    <location>
        <begin position="447"/>
        <end position="468"/>
    </location>
</feature>
<dbReference type="EMBL" id="JAFJMO010000002">
    <property type="protein sequence ID" value="KAJ8283619.1"/>
    <property type="molecule type" value="Genomic_DNA"/>
</dbReference>
<dbReference type="GO" id="GO:0004896">
    <property type="term" value="F:cytokine receptor activity"/>
    <property type="evidence" value="ECO:0007669"/>
    <property type="project" value="InterPro"/>
</dbReference>
<evidence type="ECO:0000256" key="7">
    <source>
        <dbReference type="ARBA" id="ARBA00023136"/>
    </source>
</evidence>
<feature type="region of interest" description="Disordered" evidence="15">
    <location>
        <begin position="385"/>
        <end position="409"/>
    </location>
</feature>
<evidence type="ECO:0000259" key="18">
    <source>
        <dbReference type="PROSITE" id="PS50853"/>
    </source>
</evidence>
<dbReference type="GO" id="GO:0016064">
    <property type="term" value="P:immunoglobulin mediated immune response"/>
    <property type="evidence" value="ECO:0007669"/>
    <property type="project" value="TreeGrafter"/>
</dbReference>
<dbReference type="InterPro" id="IPR013783">
    <property type="entry name" value="Ig-like_fold"/>
</dbReference>
<sequence>MNYQPEKIRNEHVKAAMVPLWFPLFLLFLSPLHSSHTHQDLRCLNDYINKVTCVWDSRGTLPDTVCILHGTFGKSPRLRKESCDLKPLNEQNPALRGCPLVFTKRKIGLYSTIELHVSCENMTSPVAQIQDYKALQHIRLNPPDALNVTNYTISWDRTSQEGISHLKFQLQFKQEEQSWEDVNVKTVVIQDQMKQLQLPHEDLEVGRSYQVRVRVDVHPKSKGYASEWSRWSPVKTWRSEVGREPPQPTGTMDYPKRVEKWLIGCGAALLVVLVALSMTFPIRYIRVDKAILKPVPTPAKYFDVLNSTHGGNFQKWLGPVMPAQYFDVPQHSVVSQVDLISAEDSTALFRKEGGTAPEEQDVSGQSPSFSNLSYFYSSYPRQVDTLPPACSSGQPAQGPAEPGKDGRAEVARAGSIRIVSSYECLQKLIARRGQPMHQDSGISVGSEDQDTGDDEGDGEAEDEGDDVQNDAVLPSDPSVFHPFLFPFGKSPFQEPYPQHLSAFPHFPFPLPHTGAGGLIEPCSDEYMPVKNIHSSSPDKSPEGITPT</sequence>
<keyword evidence="5 17" id="KW-0732">Signal</keyword>
<feature type="region of interest" description="Disordered" evidence="15">
    <location>
        <begin position="433"/>
        <end position="475"/>
    </location>
</feature>
<keyword evidence="9" id="KW-0675">Receptor</keyword>
<dbReference type="OrthoDB" id="9419853at2759"/>
<evidence type="ECO:0000313" key="19">
    <source>
        <dbReference type="EMBL" id="KAJ8283619.1"/>
    </source>
</evidence>
<dbReference type="SUPFAM" id="SSF49265">
    <property type="entry name" value="Fibronectin type III"/>
    <property type="match status" value="2"/>
</dbReference>
<comment type="subunit">
    <text evidence="11">Non-covalent dimer of an alpha and a beta subunit. IL2R exists in 3 different forms: a high affinity dimer, an intermediate affinity monomer (beta subunit), and a low affinity monomer (alpha subunit). The high and intermediate affinity forms also associate with a gamma subunit. Interacts with SHB upon interleukin stimulation.</text>
</comment>
<dbReference type="PROSITE" id="PS01355">
    <property type="entry name" value="HEMATOPO_REC_S_F1"/>
    <property type="match status" value="1"/>
</dbReference>
<dbReference type="GO" id="GO:0009897">
    <property type="term" value="C:external side of plasma membrane"/>
    <property type="evidence" value="ECO:0007669"/>
    <property type="project" value="TreeGrafter"/>
</dbReference>
<feature type="signal peptide" evidence="17">
    <location>
        <begin position="1"/>
        <end position="34"/>
    </location>
</feature>
<evidence type="ECO:0000256" key="3">
    <source>
        <dbReference type="ARBA" id="ARBA00016239"/>
    </source>
</evidence>
<feature type="transmembrane region" description="Helical" evidence="16">
    <location>
        <begin position="261"/>
        <end position="282"/>
    </location>
</feature>
<dbReference type="Gene3D" id="2.60.40.10">
    <property type="entry name" value="Immunoglobulins"/>
    <property type="match status" value="2"/>
</dbReference>
<evidence type="ECO:0000256" key="5">
    <source>
        <dbReference type="ARBA" id="ARBA00022729"/>
    </source>
</evidence>
<name>A0A9Q1I5Q9_CONCO</name>
<evidence type="ECO:0000313" key="20">
    <source>
        <dbReference type="Proteomes" id="UP001152803"/>
    </source>
</evidence>
<evidence type="ECO:0000256" key="9">
    <source>
        <dbReference type="ARBA" id="ARBA00023170"/>
    </source>
</evidence>
<evidence type="ECO:0000256" key="12">
    <source>
        <dbReference type="ARBA" id="ARBA00031280"/>
    </source>
</evidence>
<accession>A0A9Q1I5Q9</accession>
<evidence type="ECO:0000256" key="10">
    <source>
        <dbReference type="ARBA" id="ARBA00023180"/>
    </source>
</evidence>
<evidence type="ECO:0000256" key="1">
    <source>
        <dbReference type="ARBA" id="ARBA00004479"/>
    </source>
</evidence>
<organism evidence="19 20">
    <name type="scientific">Conger conger</name>
    <name type="common">Conger eel</name>
    <name type="synonym">Muraena conger</name>
    <dbReference type="NCBI Taxonomy" id="82655"/>
    <lineage>
        <taxon>Eukaryota</taxon>
        <taxon>Metazoa</taxon>
        <taxon>Chordata</taxon>
        <taxon>Craniata</taxon>
        <taxon>Vertebrata</taxon>
        <taxon>Euteleostomi</taxon>
        <taxon>Actinopterygii</taxon>
        <taxon>Neopterygii</taxon>
        <taxon>Teleostei</taxon>
        <taxon>Anguilliformes</taxon>
        <taxon>Congridae</taxon>
        <taxon>Conger</taxon>
    </lineage>
</organism>
<gene>
    <name evidence="19" type="ORF">COCON_G00024690</name>
</gene>
<keyword evidence="4 16" id="KW-0812">Transmembrane</keyword>
<reference evidence="19" key="1">
    <citation type="journal article" date="2023" name="Science">
        <title>Genome structures resolve the early diversification of teleost fishes.</title>
        <authorList>
            <person name="Parey E."/>
            <person name="Louis A."/>
            <person name="Montfort J."/>
            <person name="Bouchez O."/>
            <person name="Roques C."/>
            <person name="Iampietro C."/>
            <person name="Lluch J."/>
            <person name="Castinel A."/>
            <person name="Donnadieu C."/>
            <person name="Desvignes T."/>
            <person name="Floi Bucao C."/>
            <person name="Jouanno E."/>
            <person name="Wen M."/>
            <person name="Mejri S."/>
            <person name="Dirks R."/>
            <person name="Jansen H."/>
            <person name="Henkel C."/>
            <person name="Chen W.J."/>
            <person name="Zahm M."/>
            <person name="Cabau C."/>
            <person name="Klopp C."/>
            <person name="Thompson A.W."/>
            <person name="Robinson-Rechavi M."/>
            <person name="Braasch I."/>
            <person name="Lecointre G."/>
            <person name="Bobe J."/>
            <person name="Postlethwait J.H."/>
            <person name="Berthelot C."/>
            <person name="Roest Crollius H."/>
            <person name="Guiguen Y."/>
        </authorList>
    </citation>
    <scope>NUCLEOTIDE SEQUENCE</scope>
    <source>
        <strain evidence="19">Concon-B</strain>
    </source>
</reference>
<dbReference type="CDD" id="cd00063">
    <property type="entry name" value="FN3"/>
    <property type="match status" value="1"/>
</dbReference>
<dbReference type="Pfam" id="PF18707">
    <property type="entry name" value="IL2RB_N1"/>
    <property type="match status" value="1"/>
</dbReference>
<evidence type="ECO:0000256" key="17">
    <source>
        <dbReference type="SAM" id="SignalP"/>
    </source>
</evidence>
<comment type="similarity">
    <text evidence="2">Belongs to the type I cytokine receptor family. Type 4 subfamily.</text>
</comment>
<proteinExistence type="inferred from homology"/>
<evidence type="ECO:0000256" key="13">
    <source>
        <dbReference type="ARBA" id="ARBA00032935"/>
    </source>
</evidence>
<comment type="subcellular location">
    <subcellularLocation>
        <location evidence="1">Membrane</location>
        <topology evidence="1">Single-pass type I membrane protein</topology>
    </subcellularLocation>
</comment>
<keyword evidence="10" id="KW-0325">Glycoprotein</keyword>
<dbReference type="InterPro" id="IPR003961">
    <property type="entry name" value="FN3_dom"/>
</dbReference>
<evidence type="ECO:0000256" key="16">
    <source>
        <dbReference type="SAM" id="Phobius"/>
    </source>
</evidence>
<evidence type="ECO:0000256" key="2">
    <source>
        <dbReference type="ARBA" id="ARBA00008280"/>
    </source>
</evidence>
<evidence type="ECO:0000256" key="14">
    <source>
        <dbReference type="ARBA" id="ARBA00045664"/>
    </source>
</evidence>
<comment type="function">
    <text evidence="14">Receptor for interleukin-2. This beta subunit is involved in receptor mediated endocytosis and transduces the mitogenic signals of IL2. Probably in association with IL15RA, involved in the stimulation of neutrophil phagocytosis by IL15.</text>
</comment>
<feature type="domain" description="Fibronectin type-III" evidence="18">
    <location>
        <begin position="134"/>
        <end position="239"/>
    </location>
</feature>
<evidence type="ECO:0000256" key="6">
    <source>
        <dbReference type="ARBA" id="ARBA00022989"/>
    </source>
</evidence>
<dbReference type="PROSITE" id="PS50853">
    <property type="entry name" value="FN3"/>
    <property type="match status" value="1"/>
</dbReference>
<dbReference type="InterPro" id="IPR003531">
    <property type="entry name" value="Hempt_rcpt_S_F1_CS"/>
</dbReference>
<evidence type="ECO:0000256" key="4">
    <source>
        <dbReference type="ARBA" id="ARBA00022692"/>
    </source>
</evidence>
<dbReference type="InterPro" id="IPR036116">
    <property type="entry name" value="FN3_sf"/>
</dbReference>
<protein>
    <recommendedName>
        <fullName evidence="3">Interleukin-2 receptor subunit beta</fullName>
    </recommendedName>
    <alternativeName>
        <fullName evidence="13">High affinity IL-2 receptor subunit beta</fullName>
    </alternativeName>
    <alternativeName>
        <fullName evidence="12">p70-75</fullName>
    </alternativeName>
</protein>
<keyword evidence="20" id="KW-1185">Reference proteome</keyword>
<comment type="caution">
    <text evidence="19">The sequence shown here is derived from an EMBL/GenBank/DDBJ whole genome shotgun (WGS) entry which is preliminary data.</text>
</comment>
<evidence type="ECO:0000256" key="11">
    <source>
        <dbReference type="ARBA" id="ARBA00026094"/>
    </source>
</evidence>
<evidence type="ECO:0000256" key="8">
    <source>
        <dbReference type="ARBA" id="ARBA00023157"/>
    </source>
</evidence>
<dbReference type="Proteomes" id="UP001152803">
    <property type="component" value="Unassembled WGS sequence"/>
</dbReference>
<keyword evidence="8" id="KW-1015">Disulfide bond</keyword>
<dbReference type="PANTHER" id="PTHR23037:SF22">
    <property type="entry name" value="CYTOKINE RECEPTOR COMMON SUBUNIT BETA"/>
    <property type="match status" value="1"/>
</dbReference>
<keyword evidence="6 16" id="KW-1133">Transmembrane helix</keyword>
<dbReference type="AlphaFoldDB" id="A0A9Q1I5Q9"/>
<keyword evidence="7 16" id="KW-0472">Membrane</keyword>
<dbReference type="InterPro" id="IPR040951">
    <property type="entry name" value="IL2RB_N1"/>
</dbReference>
<evidence type="ECO:0000256" key="15">
    <source>
        <dbReference type="SAM" id="MobiDB-lite"/>
    </source>
</evidence>
<dbReference type="PANTHER" id="PTHR23037">
    <property type="entry name" value="CYTOKINE RECEPTOR"/>
    <property type="match status" value="1"/>
</dbReference>